<accession>X1T7M5</accession>
<evidence type="ECO:0000259" key="3">
    <source>
        <dbReference type="Pfam" id="PF02885"/>
    </source>
</evidence>
<evidence type="ECO:0000256" key="2">
    <source>
        <dbReference type="ARBA" id="ARBA00022679"/>
    </source>
</evidence>
<dbReference type="SUPFAM" id="SSF47648">
    <property type="entry name" value="Nucleoside phosphorylase/phosphoribosyltransferase N-terminal domain"/>
    <property type="match status" value="1"/>
</dbReference>
<comment type="caution">
    <text evidence="4">The sequence shown here is derived from an EMBL/GenBank/DDBJ whole genome shotgun (WGS) entry which is preliminary data.</text>
</comment>
<feature type="non-terminal residue" evidence="4">
    <location>
        <position position="44"/>
    </location>
</feature>
<dbReference type="InterPro" id="IPR036320">
    <property type="entry name" value="Glycosyl_Trfase_fam3_N_dom_sf"/>
</dbReference>
<feature type="domain" description="Glycosyl transferase family 3 N-terminal" evidence="3">
    <location>
        <begin position="5"/>
        <end position="44"/>
    </location>
</feature>
<gene>
    <name evidence="4" type="ORF">S12H4_33853</name>
</gene>
<sequence length="44" mass="5146">MRFCDLIIKKRNGLKLCGKEIDYFIKAFNEGEIPDYQMSAMLMA</sequence>
<proteinExistence type="predicted"/>
<evidence type="ECO:0000256" key="1">
    <source>
        <dbReference type="ARBA" id="ARBA00022676"/>
    </source>
</evidence>
<dbReference type="EMBL" id="BARW01019989">
    <property type="protein sequence ID" value="GAJ01289.1"/>
    <property type="molecule type" value="Genomic_DNA"/>
</dbReference>
<protein>
    <recommendedName>
        <fullName evidence="3">Glycosyl transferase family 3 N-terminal domain-containing protein</fullName>
    </recommendedName>
</protein>
<dbReference type="InterPro" id="IPR017459">
    <property type="entry name" value="Glycosyl_Trfase_fam3_N_dom"/>
</dbReference>
<keyword evidence="2" id="KW-0808">Transferase</keyword>
<evidence type="ECO:0000313" key="4">
    <source>
        <dbReference type="EMBL" id="GAJ01289.1"/>
    </source>
</evidence>
<dbReference type="AlphaFoldDB" id="X1T7M5"/>
<name>X1T7M5_9ZZZZ</name>
<keyword evidence="1" id="KW-0328">Glycosyltransferase</keyword>
<reference evidence="4" key="1">
    <citation type="journal article" date="2014" name="Front. Microbiol.">
        <title>High frequency of phylogenetically diverse reductive dehalogenase-homologous genes in deep subseafloor sedimentary metagenomes.</title>
        <authorList>
            <person name="Kawai M."/>
            <person name="Futagami T."/>
            <person name="Toyoda A."/>
            <person name="Takaki Y."/>
            <person name="Nishi S."/>
            <person name="Hori S."/>
            <person name="Arai W."/>
            <person name="Tsubouchi T."/>
            <person name="Morono Y."/>
            <person name="Uchiyama I."/>
            <person name="Ito T."/>
            <person name="Fujiyama A."/>
            <person name="Inagaki F."/>
            <person name="Takami H."/>
        </authorList>
    </citation>
    <scope>NUCLEOTIDE SEQUENCE</scope>
    <source>
        <strain evidence="4">Expedition CK06-06</strain>
    </source>
</reference>
<dbReference type="GO" id="GO:0016757">
    <property type="term" value="F:glycosyltransferase activity"/>
    <property type="evidence" value="ECO:0007669"/>
    <property type="project" value="UniProtKB-KW"/>
</dbReference>
<organism evidence="4">
    <name type="scientific">marine sediment metagenome</name>
    <dbReference type="NCBI Taxonomy" id="412755"/>
    <lineage>
        <taxon>unclassified sequences</taxon>
        <taxon>metagenomes</taxon>
        <taxon>ecological metagenomes</taxon>
    </lineage>
</organism>
<dbReference type="Pfam" id="PF02885">
    <property type="entry name" value="Glycos_trans_3N"/>
    <property type="match status" value="1"/>
</dbReference>
<dbReference type="Gene3D" id="1.20.970.10">
    <property type="entry name" value="Transferase, Pyrimidine Nucleoside Phosphorylase, Chain C"/>
    <property type="match status" value="1"/>
</dbReference>